<dbReference type="EMBL" id="SGXE01000002">
    <property type="protein sequence ID" value="RZS93633.1"/>
    <property type="molecule type" value="Genomic_DNA"/>
</dbReference>
<sequence>MKFWIYFSLLVCFISCGVKPKQAKPAYNNELSQEQLLAKGIVPISAKYKNSYFRVFPYLFYNKGNAFNSIAGDFFNVKYKTSNFNIMVGFYKKYEGYENVQVVLVSMSENSKIPLKDQVLSATSSKHGDFSLVKLDQKNYYIRTLQQVLLINPLVINNDADILDKLYDDVITVTISDQEYTFLNPELKLE</sequence>
<name>A0A4Q7P1C2_9FLAO</name>
<accession>A0A4Q7P1C2</accession>
<comment type="caution">
    <text evidence="1">The sequence shown here is derived from an EMBL/GenBank/DDBJ whole genome shotgun (WGS) entry which is preliminary data.</text>
</comment>
<dbReference type="Proteomes" id="UP000292262">
    <property type="component" value="Unassembled WGS sequence"/>
</dbReference>
<proteinExistence type="predicted"/>
<evidence type="ECO:0000313" key="1">
    <source>
        <dbReference type="EMBL" id="RZS93633.1"/>
    </source>
</evidence>
<evidence type="ECO:0000313" key="2">
    <source>
        <dbReference type="Proteomes" id="UP000292262"/>
    </source>
</evidence>
<gene>
    <name evidence="1" type="ORF">EV197_2213</name>
</gene>
<dbReference type="OrthoDB" id="1435639at2"/>
<dbReference type="RefSeq" id="WP_130286752.1">
    <property type="nucleotide sequence ID" value="NZ_SGXE01000002.1"/>
</dbReference>
<protein>
    <submittedName>
        <fullName evidence="1">Uncharacterized protein</fullName>
    </submittedName>
</protein>
<dbReference type="AlphaFoldDB" id="A0A4Q7P1C2"/>
<organism evidence="1 2">
    <name type="scientific">Aquimarina brevivitae</name>
    <dbReference type="NCBI Taxonomy" id="323412"/>
    <lineage>
        <taxon>Bacteria</taxon>
        <taxon>Pseudomonadati</taxon>
        <taxon>Bacteroidota</taxon>
        <taxon>Flavobacteriia</taxon>
        <taxon>Flavobacteriales</taxon>
        <taxon>Flavobacteriaceae</taxon>
        <taxon>Aquimarina</taxon>
    </lineage>
</organism>
<keyword evidence="2" id="KW-1185">Reference proteome</keyword>
<reference evidence="1 2" key="1">
    <citation type="submission" date="2019-02" db="EMBL/GenBank/DDBJ databases">
        <title>Genomic Encyclopedia of Type Strains, Phase IV (KMG-IV): sequencing the most valuable type-strain genomes for metagenomic binning, comparative biology and taxonomic classification.</title>
        <authorList>
            <person name="Goeker M."/>
        </authorList>
    </citation>
    <scope>NUCLEOTIDE SEQUENCE [LARGE SCALE GENOMIC DNA]</scope>
    <source>
        <strain evidence="1 2">DSM 17196</strain>
    </source>
</reference>